<dbReference type="PANTHER" id="PTHR38644:SF1">
    <property type="entry name" value="EXPRESSED PROTEIN"/>
    <property type="match status" value="1"/>
</dbReference>
<comment type="caution">
    <text evidence="3">The sequence shown here is derived from an EMBL/GenBank/DDBJ whole genome shotgun (WGS) entry which is preliminary data.</text>
</comment>
<feature type="region of interest" description="Disordered" evidence="1">
    <location>
        <begin position="476"/>
        <end position="514"/>
    </location>
</feature>
<reference evidence="3" key="1">
    <citation type="submission" date="2021-03" db="EMBL/GenBank/DDBJ databases">
        <authorList>
            <person name="Tagirdzhanova G."/>
        </authorList>
    </citation>
    <scope>NUCLEOTIDE SEQUENCE</scope>
</reference>
<dbReference type="Pfam" id="PF23867">
    <property type="entry name" value="Mmc1_N"/>
    <property type="match status" value="1"/>
</dbReference>
<dbReference type="OrthoDB" id="5319015at2759"/>
<gene>
    <name evidence="3" type="ORF">GOMPHAMPRED_000144</name>
</gene>
<feature type="compositionally biased region" description="Polar residues" evidence="1">
    <location>
        <begin position="505"/>
        <end position="514"/>
    </location>
</feature>
<proteinExistence type="predicted"/>
<evidence type="ECO:0000313" key="4">
    <source>
        <dbReference type="Proteomes" id="UP000664169"/>
    </source>
</evidence>
<organism evidence="3 4">
    <name type="scientific">Gomphillus americanus</name>
    <dbReference type="NCBI Taxonomy" id="1940652"/>
    <lineage>
        <taxon>Eukaryota</taxon>
        <taxon>Fungi</taxon>
        <taxon>Dikarya</taxon>
        <taxon>Ascomycota</taxon>
        <taxon>Pezizomycotina</taxon>
        <taxon>Lecanoromycetes</taxon>
        <taxon>OSLEUM clade</taxon>
        <taxon>Ostropomycetidae</taxon>
        <taxon>Ostropales</taxon>
        <taxon>Graphidaceae</taxon>
        <taxon>Gomphilloideae</taxon>
        <taxon>Gomphillus</taxon>
    </lineage>
</organism>
<dbReference type="EMBL" id="CAJPDQ010000001">
    <property type="protein sequence ID" value="CAF9903231.1"/>
    <property type="molecule type" value="Genomic_DNA"/>
</dbReference>
<feature type="domain" description="Mmc1 C-terminal" evidence="2">
    <location>
        <begin position="387"/>
        <end position="615"/>
    </location>
</feature>
<name>A0A8H3EHR9_9LECA</name>
<dbReference type="AlphaFoldDB" id="A0A8H3EHR9"/>
<feature type="region of interest" description="Disordered" evidence="1">
    <location>
        <begin position="634"/>
        <end position="659"/>
    </location>
</feature>
<evidence type="ECO:0000313" key="3">
    <source>
        <dbReference type="EMBL" id="CAF9903231.1"/>
    </source>
</evidence>
<sequence length="673" mass="74878">MGFAQSSRNFNGSISTSMFKPIPSARLLRALQASIEDRRLVCSFCSKRRTPKSHRRTSFSTQITPVTAVNEQKPVAEGFKDLHNVLVAFGRSTSIYTNATQLQLALKSLESKESTTRIAILGLNDRAGPLQLVQSLLADPLSPEAQWEKELNQIQQDTKPLLIRAGLKLSFDSSHPLLRTLTIPSTVLEKHKVEIFLNYIVAEPEVSIVSSTATLSELVVPNLQARESYSGRTSSIMFPVHRTILFGNGLQAVLDVASLLRSTAGKTISKMVQVAANVDWETLPSQQAGITFVNLSKGQRSIRTLRDSLQNAVTYEREWLSSGLPSLVSTVLPDISDSTTLKHTTRDLIDHILDEAESAADASETEATATRSLFDLPESSREALKLAVSKWAEQAHTELRAEMANILESRIWRKLAWWKLFWRIDDVQTIISEAIRRAYLIEAEKSSIFLAGRLAQAGLVDINSLSNYPQTFDHTDSLGTSDDDPITSLHNKKSTSFTEEERDQSTGPSLQLSNVHPAAPNQQTLWPSYINSSRLIILHQKLPPLVSAAQRYVFSALSLSSLTSLASALVFVSISTTTLYEAGSIAALGLMLSAYRLQSKWEQARQVWIRDVQIEGKRALDAVEQLFTKAISEERNRDEDDGMRSTEEEARHAIRDVRDVLDGIDKDKHQHQH</sequence>
<accession>A0A8H3EHR9</accession>
<evidence type="ECO:0000256" key="1">
    <source>
        <dbReference type="SAM" id="MobiDB-lite"/>
    </source>
</evidence>
<protein>
    <recommendedName>
        <fullName evidence="2">Mmc1 C-terminal domain-containing protein</fullName>
    </recommendedName>
</protein>
<dbReference type="PANTHER" id="PTHR38644">
    <property type="entry name" value="EXPRESSED PROTEIN"/>
    <property type="match status" value="1"/>
</dbReference>
<dbReference type="Proteomes" id="UP000664169">
    <property type="component" value="Unassembled WGS sequence"/>
</dbReference>
<evidence type="ECO:0000259" key="2">
    <source>
        <dbReference type="Pfam" id="PF23868"/>
    </source>
</evidence>
<dbReference type="Pfam" id="PF23868">
    <property type="entry name" value="Mmc1_C"/>
    <property type="match status" value="1"/>
</dbReference>
<dbReference type="InterPro" id="IPR056196">
    <property type="entry name" value="Mmc1_C"/>
</dbReference>
<keyword evidence="4" id="KW-1185">Reference proteome</keyword>